<gene>
    <name evidence="8" type="ORF">OA50_04079</name>
</gene>
<keyword evidence="5 6" id="KW-0472">Membrane</keyword>
<dbReference type="InterPro" id="IPR036259">
    <property type="entry name" value="MFS_trans_sf"/>
</dbReference>
<evidence type="ECO:0000256" key="5">
    <source>
        <dbReference type="ARBA" id="ARBA00023136"/>
    </source>
</evidence>
<keyword evidence="9" id="KW-1185">Reference proteome</keyword>
<feature type="transmembrane region" description="Helical" evidence="6">
    <location>
        <begin position="403"/>
        <end position="422"/>
    </location>
</feature>
<feature type="transmembrane region" description="Helical" evidence="6">
    <location>
        <begin position="357"/>
        <end position="382"/>
    </location>
</feature>
<dbReference type="Pfam" id="PF07690">
    <property type="entry name" value="MFS_1"/>
    <property type="match status" value="1"/>
</dbReference>
<dbReference type="EMBL" id="JSUQ01000018">
    <property type="protein sequence ID" value="KHQ51298.1"/>
    <property type="molecule type" value="Genomic_DNA"/>
</dbReference>
<organism evidence="8 9">
    <name type="scientific">Mameliella alba</name>
    <dbReference type="NCBI Taxonomy" id="561184"/>
    <lineage>
        <taxon>Bacteria</taxon>
        <taxon>Pseudomonadati</taxon>
        <taxon>Pseudomonadota</taxon>
        <taxon>Alphaproteobacteria</taxon>
        <taxon>Rhodobacterales</taxon>
        <taxon>Roseobacteraceae</taxon>
        <taxon>Mameliella</taxon>
    </lineage>
</organism>
<dbReference type="CDD" id="cd17321">
    <property type="entry name" value="MFS_MMR_MDR_like"/>
    <property type="match status" value="1"/>
</dbReference>
<feature type="domain" description="Major facilitator superfamily (MFS) profile" evidence="7">
    <location>
        <begin position="13"/>
        <end position="464"/>
    </location>
</feature>
<dbReference type="PANTHER" id="PTHR42718:SF9">
    <property type="entry name" value="MAJOR FACILITATOR SUPERFAMILY MULTIDRUG TRANSPORTER MFSC"/>
    <property type="match status" value="1"/>
</dbReference>
<dbReference type="STRING" id="561184.SAMN05216376_1137"/>
<dbReference type="PROSITE" id="PS50850">
    <property type="entry name" value="MFS"/>
    <property type="match status" value="1"/>
</dbReference>
<proteinExistence type="predicted"/>
<name>A0A0B3RX32_9RHOB</name>
<dbReference type="Proteomes" id="UP000030960">
    <property type="component" value="Unassembled WGS sequence"/>
</dbReference>
<evidence type="ECO:0000256" key="6">
    <source>
        <dbReference type="SAM" id="Phobius"/>
    </source>
</evidence>
<feature type="transmembrane region" description="Helical" evidence="6">
    <location>
        <begin position="167"/>
        <end position="187"/>
    </location>
</feature>
<comment type="subcellular location">
    <subcellularLocation>
        <location evidence="1">Membrane</location>
        <topology evidence="1">Multi-pass membrane protein</topology>
    </subcellularLocation>
</comment>
<dbReference type="Gene3D" id="1.20.1250.20">
    <property type="entry name" value="MFS general substrate transporter like domains"/>
    <property type="match status" value="1"/>
</dbReference>
<accession>A0A0B3RX32</accession>
<feature type="transmembrane region" description="Helical" evidence="6">
    <location>
        <begin position="233"/>
        <end position="254"/>
    </location>
</feature>
<feature type="transmembrane region" description="Helical" evidence="6">
    <location>
        <begin position="266"/>
        <end position="291"/>
    </location>
</feature>
<evidence type="ECO:0000259" key="7">
    <source>
        <dbReference type="PROSITE" id="PS50850"/>
    </source>
</evidence>
<dbReference type="AlphaFoldDB" id="A0A0B3RX32"/>
<dbReference type="InterPro" id="IPR020846">
    <property type="entry name" value="MFS_dom"/>
</dbReference>
<evidence type="ECO:0000256" key="2">
    <source>
        <dbReference type="ARBA" id="ARBA00022448"/>
    </source>
</evidence>
<evidence type="ECO:0000256" key="4">
    <source>
        <dbReference type="ARBA" id="ARBA00022989"/>
    </source>
</evidence>
<protein>
    <submittedName>
        <fullName evidence="8">Putative transport protein</fullName>
    </submittedName>
</protein>
<sequence length="474" mass="48157">MNTASQNRTAIPVLIALAGATLSASLGISVASVLLPTLTRSCAVSVTEVQWVVLAYLVSVTITIVSAGRIGDLFGHRRVLMGGLILFAVASVICATAPGLGVLVAGRAAQGLGGAILIALPMSLARDLVPEGRLGMAMGLLGTTSACGTALGPSLGGLLLAWSDWRLAFWLLSGFACAALVLVAWSIRSDHRRNAVSVRELDLPGTLVLVVALAAYALATSGGVAGVPVSPPVLMSGALIAILLFVFLECRVAAPLVPMGLLRDRAVGIGFAMNLAIGTVMMSTLVVGPFFLAFSLGLSEAQVGLVLAVGPAVAAVSGIPSGWLTDRLGAGRVMVLGLGQIIIGLLCLAYLPRLFGVGGYVAALMALTPAFQMFLAANNTAVMSGAAQAQRGRLSGLLGLSRNLGLMTGASAMSTVFVAFLGTGDATQATAEEVGRAFSMTFAGTAVLALVTLALALWSLASGRYRTLSLRRSG</sequence>
<keyword evidence="3 6" id="KW-0812">Transmembrane</keyword>
<evidence type="ECO:0000313" key="9">
    <source>
        <dbReference type="Proteomes" id="UP000030960"/>
    </source>
</evidence>
<feature type="transmembrane region" description="Helical" evidence="6">
    <location>
        <begin position="303"/>
        <end position="324"/>
    </location>
</feature>
<feature type="transmembrane region" description="Helical" evidence="6">
    <location>
        <begin position="442"/>
        <end position="461"/>
    </location>
</feature>
<feature type="transmembrane region" description="Helical" evidence="6">
    <location>
        <begin position="49"/>
        <end position="67"/>
    </location>
</feature>
<evidence type="ECO:0000256" key="1">
    <source>
        <dbReference type="ARBA" id="ARBA00004141"/>
    </source>
</evidence>
<dbReference type="RefSeq" id="WP_082024715.1">
    <property type="nucleotide sequence ID" value="NZ_JSUQ01000018.1"/>
</dbReference>
<evidence type="ECO:0000256" key="3">
    <source>
        <dbReference type="ARBA" id="ARBA00022692"/>
    </source>
</evidence>
<evidence type="ECO:0000313" key="8">
    <source>
        <dbReference type="EMBL" id="KHQ51298.1"/>
    </source>
</evidence>
<feature type="transmembrane region" description="Helical" evidence="6">
    <location>
        <begin position="79"/>
        <end position="102"/>
    </location>
</feature>
<dbReference type="SUPFAM" id="SSF103473">
    <property type="entry name" value="MFS general substrate transporter"/>
    <property type="match status" value="1"/>
</dbReference>
<feature type="transmembrane region" description="Helical" evidence="6">
    <location>
        <begin position="12"/>
        <end position="37"/>
    </location>
</feature>
<dbReference type="PATRIC" id="fig|1515334.3.peg.4111"/>
<keyword evidence="4 6" id="KW-1133">Transmembrane helix</keyword>
<dbReference type="InterPro" id="IPR011701">
    <property type="entry name" value="MFS"/>
</dbReference>
<feature type="transmembrane region" description="Helical" evidence="6">
    <location>
        <begin position="333"/>
        <end position="351"/>
    </location>
</feature>
<comment type="caution">
    <text evidence="8">The sequence shown here is derived from an EMBL/GenBank/DDBJ whole genome shotgun (WGS) entry which is preliminary data.</text>
</comment>
<dbReference type="GO" id="GO:0016020">
    <property type="term" value="C:membrane"/>
    <property type="evidence" value="ECO:0007669"/>
    <property type="project" value="UniProtKB-SubCell"/>
</dbReference>
<dbReference type="PANTHER" id="PTHR42718">
    <property type="entry name" value="MAJOR FACILITATOR SUPERFAMILY MULTIDRUG TRANSPORTER MFSC"/>
    <property type="match status" value="1"/>
</dbReference>
<feature type="transmembrane region" description="Helical" evidence="6">
    <location>
        <begin position="207"/>
        <end position="227"/>
    </location>
</feature>
<dbReference type="GO" id="GO:0022857">
    <property type="term" value="F:transmembrane transporter activity"/>
    <property type="evidence" value="ECO:0007669"/>
    <property type="project" value="InterPro"/>
</dbReference>
<keyword evidence="2" id="KW-0813">Transport</keyword>
<dbReference type="OrthoDB" id="9812221at2"/>
<dbReference type="Gene3D" id="1.20.1720.10">
    <property type="entry name" value="Multidrug resistance protein D"/>
    <property type="match status" value="1"/>
</dbReference>
<reference evidence="8 9" key="1">
    <citation type="submission" date="2014-10" db="EMBL/GenBank/DDBJ databases">
        <title>Genome sequence of Ponticoccus sp. strain UMTAT08 isolated from clonal culture of toxic dinoflagellate Alexandrium tamiyavanichii.</title>
        <authorList>
            <person name="Gan H.Y."/>
            <person name="Muhd D.-D."/>
            <person name="Mohd Noor M.E."/>
            <person name="Yeong Y.S."/>
            <person name="Usup G."/>
        </authorList>
    </citation>
    <scope>NUCLEOTIDE SEQUENCE [LARGE SCALE GENOMIC DNA]</scope>
    <source>
        <strain evidence="8 9">UMTAT08</strain>
    </source>
</reference>